<sequence length="141" mass="15924">MFSEWASALETTMQTLAPAAQLADHHLSTYEAQTKRLAVRLNDMEGLAQYNIYIVGLPENAEGDSLLFFLETWLQEVVAHEGQSNFYALEREHRVQEPRCGALACPLVACLHGALAHKIWEWWVPVLQNPWNMTACVISSL</sequence>
<dbReference type="Proteomes" id="UP001066276">
    <property type="component" value="Chromosome 2_1"/>
</dbReference>
<protein>
    <submittedName>
        <fullName evidence="1">Uncharacterized protein</fullName>
    </submittedName>
</protein>
<gene>
    <name evidence="1" type="ORF">NDU88_006105</name>
</gene>
<proteinExistence type="predicted"/>
<dbReference type="EMBL" id="JANPWB010000003">
    <property type="protein sequence ID" value="KAJ1202305.1"/>
    <property type="molecule type" value="Genomic_DNA"/>
</dbReference>
<comment type="caution">
    <text evidence="1">The sequence shown here is derived from an EMBL/GenBank/DDBJ whole genome shotgun (WGS) entry which is preliminary data.</text>
</comment>
<dbReference type="Gene3D" id="3.30.70.1820">
    <property type="entry name" value="L1 transposable element, RRM domain"/>
    <property type="match status" value="1"/>
</dbReference>
<evidence type="ECO:0000313" key="1">
    <source>
        <dbReference type="EMBL" id="KAJ1202305.1"/>
    </source>
</evidence>
<reference evidence="1" key="1">
    <citation type="journal article" date="2022" name="bioRxiv">
        <title>Sequencing and chromosome-scale assembly of the giantPleurodeles waltlgenome.</title>
        <authorList>
            <person name="Brown T."/>
            <person name="Elewa A."/>
            <person name="Iarovenko S."/>
            <person name="Subramanian E."/>
            <person name="Araus A.J."/>
            <person name="Petzold A."/>
            <person name="Susuki M."/>
            <person name="Suzuki K.-i.T."/>
            <person name="Hayashi T."/>
            <person name="Toyoda A."/>
            <person name="Oliveira C."/>
            <person name="Osipova E."/>
            <person name="Leigh N.D."/>
            <person name="Simon A."/>
            <person name="Yun M.H."/>
        </authorList>
    </citation>
    <scope>NUCLEOTIDE SEQUENCE</scope>
    <source>
        <strain evidence="1">20211129_DDA</strain>
        <tissue evidence="1">Liver</tissue>
    </source>
</reference>
<evidence type="ECO:0000313" key="2">
    <source>
        <dbReference type="Proteomes" id="UP001066276"/>
    </source>
</evidence>
<organism evidence="1 2">
    <name type="scientific">Pleurodeles waltl</name>
    <name type="common">Iberian ribbed newt</name>
    <dbReference type="NCBI Taxonomy" id="8319"/>
    <lineage>
        <taxon>Eukaryota</taxon>
        <taxon>Metazoa</taxon>
        <taxon>Chordata</taxon>
        <taxon>Craniata</taxon>
        <taxon>Vertebrata</taxon>
        <taxon>Euteleostomi</taxon>
        <taxon>Amphibia</taxon>
        <taxon>Batrachia</taxon>
        <taxon>Caudata</taxon>
        <taxon>Salamandroidea</taxon>
        <taxon>Salamandridae</taxon>
        <taxon>Pleurodelinae</taxon>
        <taxon>Pleurodeles</taxon>
    </lineage>
</organism>
<accession>A0AAV7VQE9</accession>
<dbReference type="AlphaFoldDB" id="A0AAV7VQE9"/>
<name>A0AAV7VQE9_PLEWA</name>
<keyword evidence="2" id="KW-1185">Reference proteome</keyword>